<proteinExistence type="predicted"/>
<dbReference type="PANTHER" id="PTHR24120:SF4">
    <property type="entry name" value="GH07239P"/>
    <property type="match status" value="1"/>
</dbReference>
<accession>A0A132NXN1</accession>
<name>A0A132NXN1_GIAIN</name>
<comment type="caution">
    <text evidence="1">The sequence shown here is derived from an EMBL/GenBank/DDBJ whole genome shotgun (WGS) entry which is preliminary data.</text>
</comment>
<dbReference type="InterPro" id="IPR036770">
    <property type="entry name" value="Ankyrin_rpt-contain_sf"/>
</dbReference>
<dbReference type="EMBL" id="JXTI01000031">
    <property type="protein sequence ID" value="KWX14462.1"/>
    <property type="molecule type" value="Genomic_DNA"/>
</dbReference>
<protein>
    <submittedName>
        <fullName evidence="1">Ankyrin repeat protein</fullName>
    </submittedName>
</protein>
<evidence type="ECO:0000313" key="2">
    <source>
        <dbReference type="Proteomes" id="UP000070089"/>
    </source>
</evidence>
<dbReference type="InterPro" id="IPR002110">
    <property type="entry name" value="Ankyrin_rpt"/>
</dbReference>
<dbReference type="AlphaFoldDB" id="A0A132NXN1"/>
<dbReference type="VEuPathDB" id="GiardiaDB:QR46_1507"/>
<gene>
    <name evidence="1" type="ORF">QR46_1507</name>
</gene>
<dbReference type="Pfam" id="PF12796">
    <property type="entry name" value="Ank_2"/>
    <property type="match status" value="2"/>
</dbReference>
<evidence type="ECO:0000313" key="1">
    <source>
        <dbReference type="EMBL" id="KWX14462.1"/>
    </source>
</evidence>
<dbReference type="PANTHER" id="PTHR24120">
    <property type="entry name" value="GH07239P"/>
    <property type="match status" value="1"/>
</dbReference>
<dbReference type="SUPFAM" id="SSF48403">
    <property type="entry name" value="Ankyrin repeat"/>
    <property type="match status" value="1"/>
</dbReference>
<dbReference type="Proteomes" id="UP000070089">
    <property type="component" value="Unassembled WGS sequence"/>
</dbReference>
<reference evidence="1 2" key="1">
    <citation type="journal article" date="2015" name="Mol. Biochem. Parasitol.">
        <title>Identification of polymorphic genes for use in assemblage B genotyping assays through comparative genomics of multiple assemblage B Giardia duodenalis isolates.</title>
        <authorList>
            <person name="Wielinga C."/>
            <person name="Thompson R.C."/>
            <person name="Monis P."/>
            <person name="Ryan U."/>
        </authorList>
    </citation>
    <scope>NUCLEOTIDE SEQUENCE [LARGE SCALE GENOMIC DNA]</scope>
    <source>
        <strain evidence="1 2">BAH15c1</strain>
    </source>
</reference>
<organism evidence="1 2">
    <name type="scientific">Giardia duodenalis assemblage B</name>
    <dbReference type="NCBI Taxonomy" id="1394984"/>
    <lineage>
        <taxon>Eukaryota</taxon>
        <taxon>Metamonada</taxon>
        <taxon>Diplomonadida</taxon>
        <taxon>Hexamitidae</taxon>
        <taxon>Giardiinae</taxon>
        <taxon>Giardia</taxon>
    </lineage>
</organism>
<dbReference type="Gene3D" id="1.25.40.20">
    <property type="entry name" value="Ankyrin repeat-containing domain"/>
    <property type="match status" value="2"/>
</dbReference>
<sequence>MVSVLGFGFNVPDCIPEEVPDDGPTSTTDLLQAISPFLSNVRRPEELPEEAVNQIAMLSGDGAFYMLLEEKVRFYLKICRRVETGYLLSCERATLIGLFARKRGPILLYRGYTNGYINALQGVPTNDVMFQPDGWNSWFRYAEQGNVECLRALMDTCAGSQATFSVKLKDDSSGYSFANVTALMIAAMLDYPDVCRLLLDREACMVCTGRTTALMIAAWCGSLGAARVLLDKEKGMTKSRNWTALMEATHSNNPELAEILAPYESGKKNASGWTAMMIGAARGHLDVVKKLVQYEKQMTNKRGDTAKMVAKQWRHCSIVDFLDEYE</sequence>
<dbReference type="SMART" id="SM00248">
    <property type="entry name" value="ANK"/>
    <property type="match status" value="5"/>
</dbReference>
<dbReference type="OrthoDB" id="20872at2759"/>